<dbReference type="Gene3D" id="1.10.287.70">
    <property type="match status" value="1"/>
</dbReference>
<evidence type="ECO:0000256" key="5">
    <source>
        <dbReference type="SAM" id="Phobius"/>
    </source>
</evidence>
<organism evidence="6 7">
    <name type="scientific">Polyplax serrata</name>
    <name type="common">Common mouse louse</name>
    <dbReference type="NCBI Taxonomy" id="468196"/>
    <lineage>
        <taxon>Eukaryota</taxon>
        <taxon>Metazoa</taxon>
        <taxon>Ecdysozoa</taxon>
        <taxon>Arthropoda</taxon>
        <taxon>Hexapoda</taxon>
        <taxon>Insecta</taxon>
        <taxon>Pterygota</taxon>
        <taxon>Neoptera</taxon>
        <taxon>Paraneoptera</taxon>
        <taxon>Psocodea</taxon>
        <taxon>Troctomorpha</taxon>
        <taxon>Phthiraptera</taxon>
        <taxon>Anoplura</taxon>
        <taxon>Polyplacidae</taxon>
        <taxon>Polyplax</taxon>
    </lineage>
</organism>
<evidence type="ECO:0000313" key="6">
    <source>
        <dbReference type="EMBL" id="KAK6636448.1"/>
    </source>
</evidence>
<sequence length="283" mass="32158">MRQQNDALFWGMLRDRPNYQQQGFIPSPSSPTSSTASKCRGIRRGTKQKNSQKVWLCCCYCSSSSSSFVTSIGVFILVLAYTVLGAFIFMALEGGFSAAKSFEVSEKALAKTDASDKKQKLISNEEIRLQTVEKLWSITEDLNILYKENWTRLATQEVLKFQESLVRTFKNYGSSVSVRTGSLKEETAVYYTHHQHRWSFASSFLYSLTVITTIGSRLNVNKGTVTEGPLLGFPWMYDVFGTSRSARSAEKVQKSFAVCLRERKAWKTLTKYFQGPEREDEEH</sequence>
<dbReference type="SUPFAM" id="SSF81324">
    <property type="entry name" value="Voltage-gated potassium channels"/>
    <property type="match status" value="1"/>
</dbReference>
<dbReference type="PANTHER" id="PTHR11003:SF352">
    <property type="entry name" value="BCDNA.GH04802-RELATED"/>
    <property type="match status" value="1"/>
</dbReference>
<comment type="subcellular location">
    <subcellularLocation>
        <location evidence="1">Membrane</location>
        <topology evidence="1">Multi-pass membrane protein</topology>
    </subcellularLocation>
</comment>
<dbReference type="PANTHER" id="PTHR11003">
    <property type="entry name" value="POTASSIUM CHANNEL, SUBFAMILY K"/>
    <property type="match status" value="1"/>
</dbReference>
<feature type="transmembrane region" description="Helical" evidence="5">
    <location>
        <begin position="72"/>
        <end position="92"/>
    </location>
</feature>
<keyword evidence="2 5" id="KW-0812">Transmembrane</keyword>
<dbReference type="InterPro" id="IPR003280">
    <property type="entry name" value="2pore_dom_K_chnl"/>
</dbReference>
<evidence type="ECO:0000313" key="7">
    <source>
        <dbReference type="Proteomes" id="UP001372834"/>
    </source>
</evidence>
<keyword evidence="4 5" id="KW-0472">Membrane</keyword>
<dbReference type="GO" id="GO:0015271">
    <property type="term" value="F:outward rectifier potassium channel activity"/>
    <property type="evidence" value="ECO:0007669"/>
    <property type="project" value="TreeGrafter"/>
</dbReference>
<protein>
    <submittedName>
        <fullName evidence="6">Uncharacterized protein</fullName>
    </submittedName>
</protein>
<comment type="caution">
    <text evidence="6">The sequence shown here is derived from an EMBL/GenBank/DDBJ whole genome shotgun (WGS) entry which is preliminary data.</text>
</comment>
<dbReference type="Proteomes" id="UP001372834">
    <property type="component" value="Unassembled WGS sequence"/>
</dbReference>
<name>A0AAN8S7V6_POLSC</name>
<dbReference type="GO" id="GO:0005886">
    <property type="term" value="C:plasma membrane"/>
    <property type="evidence" value="ECO:0007669"/>
    <property type="project" value="TreeGrafter"/>
</dbReference>
<evidence type="ECO:0000256" key="2">
    <source>
        <dbReference type="ARBA" id="ARBA00022692"/>
    </source>
</evidence>
<gene>
    <name evidence="6" type="ORF">RUM43_010109</name>
</gene>
<proteinExistence type="predicted"/>
<evidence type="ECO:0000256" key="1">
    <source>
        <dbReference type="ARBA" id="ARBA00004141"/>
    </source>
</evidence>
<dbReference type="AlphaFoldDB" id="A0AAN8S7V6"/>
<dbReference type="GO" id="GO:0022841">
    <property type="term" value="F:potassium ion leak channel activity"/>
    <property type="evidence" value="ECO:0007669"/>
    <property type="project" value="TreeGrafter"/>
</dbReference>
<accession>A0AAN8S7V6</accession>
<dbReference type="EMBL" id="JAWJWE010000004">
    <property type="protein sequence ID" value="KAK6636448.1"/>
    <property type="molecule type" value="Genomic_DNA"/>
</dbReference>
<evidence type="ECO:0000256" key="3">
    <source>
        <dbReference type="ARBA" id="ARBA00022989"/>
    </source>
</evidence>
<reference evidence="6 7" key="1">
    <citation type="submission" date="2023-10" db="EMBL/GenBank/DDBJ databases">
        <title>Genomes of two closely related lineages of the louse Polyplax serrata with different host specificities.</title>
        <authorList>
            <person name="Martinu J."/>
            <person name="Tarabai H."/>
            <person name="Stefka J."/>
            <person name="Hypsa V."/>
        </authorList>
    </citation>
    <scope>NUCLEOTIDE SEQUENCE [LARGE SCALE GENOMIC DNA]</scope>
    <source>
        <strain evidence="6">HR10_N</strain>
    </source>
</reference>
<dbReference type="GO" id="GO:0030322">
    <property type="term" value="P:stabilization of membrane potential"/>
    <property type="evidence" value="ECO:0007669"/>
    <property type="project" value="TreeGrafter"/>
</dbReference>
<keyword evidence="3 5" id="KW-1133">Transmembrane helix</keyword>
<evidence type="ECO:0000256" key="4">
    <source>
        <dbReference type="ARBA" id="ARBA00023136"/>
    </source>
</evidence>